<feature type="region of interest" description="Disordered" evidence="1">
    <location>
        <begin position="166"/>
        <end position="208"/>
    </location>
</feature>
<proteinExistence type="predicted"/>
<organism evidence="2 3">
    <name type="scientific">Streptomyces neyagawaensis</name>
    <dbReference type="NCBI Taxonomy" id="42238"/>
    <lineage>
        <taxon>Bacteria</taxon>
        <taxon>Bacillati</taxon>
        <taxon>Actinomycetota</taxon>
        <taxon>Actinomycetes</taxon>
        <taxon>Kitasatosporales</taxon>
        <taxon>Streptomycetaceae</taxon>
        <taxon>Streptomyces</taxon>
    </lineage>
</organism>
<sequence length="257" mass="26565">MRGPRRPAVTMGALLTALLTGFGLVLLGAPPSAAGGPTSVLLASPTSQRTASLYGTDKAYVRLHGLMDPAASGSGGGRGEPPMSEEEMAEAPTDMINVTWMIHDVSPWRVDQVYPSLPGTKDVWIHTTVSVGAMGTDANEERGGVWHKAKDSQELRQVLTWLGVLGTEPDGTRSDGPGRSELPSFGSSAGARADSGAAADDGGVRASEPGLADQARWAIPALVLGLALGSSGTVLLRRAAGRREADPPGPRQQLLDA</sequence>
<accession>A0ABV3AX73</accession>
<protein>
    <recommendedName>
        <fullName evidence="4">Secreted protein</fullName>
    </recommendedName>
</protein>
<comment type="caution">
    <text evidence="2">The sequence shown here is derived from an EMBL/GenBank/DDBJ whole genome shotgun (WGS) entry which is preliminary data.</text>
</comment>
<evidence type="ECO:0000313" key="3">
    <source>
        <dbReference type="Proteomes" id="UP001551189"/>
    </source>
</evidence>
<dbReference type="Proteomes" id="UP001551189">
    <property type="component" value="Unassembled WGS sequence"/>
</dbReference>
<evidence type="ECO:0000256" key="1">
    <source>
        <dbReference type="SAM" id="MobiDB-lite"/>
    </source>
</evidence>
<evidence type="ECO:0000313" key="2">
    <source>
        <dbReference type="EMBL" id="MEU6801770.1"/>
    </source>
</evidence>
<name>A0ABV3AX73_9ACTN</name>
<feature type="compositionally biased region" description="Low complexity" evidence="1">
    <location>
        <begin position="184"/>
        <end position="207"/>
    </location>
</feature>
<keyword evidence="3" id="KW-1185">Reference proteome</keyword>
<gene>
    <name evidence="2" type="ORF">ABZ931_12250</name>
</gene>
<evidence type="ECO:0008006" key="4">
    <source>
        <dbReference type="Google" id="ProtNLM"/>
    </source>
</evidence>
<dbReference type="EMBL" id="JBEYXT010000041">
    <property type="protein sequence ID" value="MEU6801770.1"/>
    <property type="molecule type" value="Genomic_DNA"/>
</dbReference>
<reference evidence="2 3" key="1">
    <citation type="submission" date="2024-06" db="EMBL/GenBank/DDBJ databases">
        <title>The Natural Products Discovery Center: Release of the First 8490 Sequenced Strains for Exploring Actinobacteria Biosynthetic Diversity.</title>
        <authorList>
            <person name="Kalkreuter E."/>
            <person name="Kautsar S.A."/>
            <person name="Yang D."/>
            <person name="Bader C.D."/>
            <person name="Teijaro C.N."/>
            <person name="Fluegel L."/>
            <person name="Davis C.M."/>
            <person name="Simpson J.R."/>
            <person name="Lauterbach L."/>
            <person name="Steele A.D."/>
            <person name="Gui C."/>
            <person name="Meng S."/>
            <person name="Li G."/>
            <person name="Viehrig K."/>
            <person name="Ye F."/>
            <person name="Su P."/>
            <person name="Kiefer A.F."/>
            <person name="Nichols A."/>
            <person name="Cepeda A.J."/>
            <person name="Yan W."/>
            <person name="Fan B."/>
            <person name="Jiang Y."/>
            <person name="Adhikari A."/>
            <person name="Zheng C.-J."/>
            <person name="Schuster L."/>
            <person name="Cowan T.M."/>
            <person name="Smanski M.J."/>
            <person name="Chevrette M.G."/>
            <person name="De Carvalho L.P.S."/>
            <person name="Shen B."/>
        </authorList>
    </citation>
    <scope>NUCLEOTIDE SEQUENCE [LARGE SCALE GENOMIC DNA]</scope>
    <source>
        <strain evidence="2 3">NPDC046851</strain>
    </source>
</reference>
<dbReference type="RefSeq" id="WP_359694231.1">
    <property type="nucleotide sequence ID" value="NZ_JBEYXT010000041.1"/>
</dbReference>